<reference evidence="2" key="1">
    <citation type="submission" date="2014-09" db="EMBL/GenBank/DDBJ databases">
        <authorList>
            <person name="Magalhaes I.L.F."/>
            <person name="Oliveira U."/>
            <person name="Santos F.R."/>
            <person name="Vidigal T.H.D.A."/>
            <person name="Brescovit A.D."/>
            <person name="Santos A.J."/>
        </authorList>
    </citation>
    <scope>NUCLEOTIDE SEQUENCE</scope>
    <source>
        <tissue evidence="2">Shoot tissue taken approximately 20 cm above the soil surface</tissue>
    </source>
</reference>
<evidence type="ECO:0000256" key="1">
    <source>
        <dbReference type="SAM" id="MobiDB-lite"/>
    </source>
</evidence>
<name>A0A0A9ET36_ARUDO</name>
<feature type="region of interest" description="Disordered" evidence="1">
    <location>
        <begin position="59"/>
        <end position="92"/>
    </location>
</feature>
<reference evidence="2" key="2">
    <citation type="journal article" date="2015" name="Data Brief">
        <title>Shoot transcriptome of the giant reed, Arundo donax.</title>
        <authorList>
            <person name="Barrero R.A."/>
            <person name="Guerrero F.D."/>
            <person name="Moolhuijzen P."/>
            <person name="Goolsby J.A."/>
            <person name="Tidwell J."/>
            <person name="Bellgard S.E."/>
            <person name="Bellgard M.I."/>
        </authorList>
    </citation>
    <scope>NUCLEOTIDE SEQUENCE</scope>
    <source>
        <tissue evidence="2">Shoot tissue taken approximately 20 cm above the soil surface</tissue>
    </source>
</reference>
<dbReference type="AlphaFoldDB" id="A0A0A9ET36"/>
<accession>A0A0A9ET36</accession>
<evidence type="ECO:0000313" key="2">
    <source>
        <dbReference type="EMBL" id="JAE03920.1"/>
    </source>
</evidence>
<sequence length="92" mass="9628">MMKLWTPARAAKVLADDPALLNEAFIPWFMIKPFPAVGGGRGTTAGSARGACSQAATDGVELEEASSRSKRRGVCGRPAGSERIKARGEQPG</sequence>
<dbReference type="EMBL" id="GBRH01193976">
    <property type="protein sequence ID" value="JAE03920.1"/>
    <property type="molecule type" value="Transcribed_RNA"/>
</dbReference>
<organism evidence="2">
    <name type="scientific">Arundo donax</name>
    <name type="common">Giant reed</name>
    <name type="synonym">Donax arundinaceus</name>
    <dbReference type="NCBI Taxonomy" id="35708"/>
    <lineage>
        <taxon>Eukaryota</taxon>
        <taxon>Viridiplantae</taxon>
        <taxon>Streptophyta</taxon>
        <taxon>Embryophyta</taxon>
        <taxon>Tracheophyta</taxon>
        <taxon>Spermatophyta</taxon>
        <taxon>Magnoliopsida</taxon>
        <taxon>Liliopsida</taxon>
        <taxon>Poales</taxon>
        <taxon>Poaceae</taxon>
        <taxon>PACMAD clade</taxon>
        <taxon>Arundinoideae</taxon>
        <taxon>Arundineae</taxon>
        <taxon>Arundo</taxon>
    </lineage>
</organism>
<feature type="compositionally biased region" description="Basic and acidic residues" evidence="1">
    <location>
        <begin position="80"/>
        <end position="92"/>
    </location>
</feature>
<protein>
    <submittedName>
        <fullName evidence="2">Uncharacterized protein</fullName>
    </submittedName>
</protein>
<proteinExistence type="predicted"/>